<dbReference type="PROSITE" id="PS51450">
    <property type="entry name" value="LRR"/>
    <property type="match status" value="2"/>
</dbReference>
<organism evidence="6">
    <name type="scientific">Hexamita inflata</name>
    <dbReference type="NCBI Taxonomy" id="28002"/>
    <lineage>
        <taxon>Eukaryota</taxon>
        <taxon>Metamonada</taxon>
        <taxon>Diplomonadida</taxon>
        <taxon>Hexamitidae</taxon>
        <taxon>Hexamitinae</taxon>
        <taxon>Hexamita</taxon>
    </lineage>
</organism>
<evidence type="ECO:0000256" key="3">
    <source>
        <dbReference type="SAM" id="MobiDB-lite"/>
    </source>
</evidence>
<dbReference type="Pfam" id="PF14580">
    <property type="entry name" value="LRR_9"/>
    <property type="match status" value="1"/>
</dbReference>
<dbReference type="SMART" id="SM00446">
    <property type="entry name" value="LRRcap"/>
    <property type="match status" value="1"/>
</dbReference>
<feature type="region of interest" description="Disordered" evidence="3">
    <location>
        <begin position="211"/>
        <end position="230"/>
    </location>
</feature>
<keyword evidence="1" id="KW-0433">Leucine-rich repeat</keyword>
<dbReference type="EMBL" id="CAXDID020000751">
    <property type="protein sequence ID" value="CAL6112955.1"/>
    <property type="molecule type" value="Genomic_DNA"/>
</dbReference>
<evidence type="ECO:0000313" key="7">
    <source>
        <dbReference type="EMBL" id="CAL6026229.1"/>
    </source>
</evidence>
<comment type="caution">
    <text evidence="6">The sequence shown here is derived from an EMBL/GenBank/DDBJ whole genome shotgun (WGS) entry which is preliminary data.</text>
</comment>
<dbReference type="Proteomes" id="UP001642409">
    <property type="component" value="Unassembled WGS sequence"/>
</dbReference>
<evidence type="ECO:0000259" key="4">
    <source>
        <dbReference type="SMART" id="SM00446"/>
    </source>
</evidence>
<dbReference type="PANTHER" id="PTHR18849">
    <property type="entry name" value="LEUCINE RICH REPEAT PROTEIN"/>
    <property type="match status" value="1"/>
</dbReference>
<evidence type="ECO:0000313" key="8">
    <source>
        <dbReference type="EMBL" id="CAL6112955.1"/>
    </source>
</evidence>
<sequence>MTLSAALIYQKTKQSQVEQVKNLNIWGANLDDISILRQCAAVETLSLSVNNITTLEDLQGLNSLKELYLRKNKIADLRQVMYLANLPNLQVLWLSDNPVDQDPQYRLYVIKALPNLTRLDEKDVGQDERVAAQKTRFAIQHIPPQNDNYQPEPPVQQVVKPNYPVNVPVEQKPVKPVYQPVEIQAPPKQAYEPPKQVYQEPVQYAQRVQEYQPPRQEVHSQRASQPINENSTSNRKIVLAVLNLIDGLDVESLDTIKRQVNALIAAQK</sequence>
<dbReference type="PANTHER" id="PTHR18849:SF0">
    <property type="entry name" value="CILIA- AND FLAGELLA-ASSOCIATED PROTEIN 410-RELATED"/>
    <property type="match status" value="1"/>
</dbReference>
<dbReference type="EMBL" id="CAXDID020000101">
    <property type="protein sequence ID" value="CAL6026229.1"/>
    <property type="molecule type" value="Genomic_DNA"/>
</dbReference>
<gene>
    <name evidence="5" type="ORF">HINF_LOCUS21161</name>
    <name evidence="7" type="ORF">HINF_LOCUS30746</name>
    <name evidence="6" type="ORF">HINF_LOCUS44576</name>
    <name evidence="8" type="ORF">HINF_LOCUS77281</name>
</gene>
<keyword evidence="9" id="KW-1185">Reference proteome</keyword>
<dbReference type="InterPro" id="IPR001611">
    <property type="entry name" value="Leu-rich_rpt"/>
</dbReference>
<evidence type="ECO:0000313" key="5">
    <source>
        <dbReference type="EMBL" id="CAI9933516.1"/>
    </source>
</evidence>
<dbReference type="InterPro" id="IPR032675">
    <property type="entry name" value="LRR_dom_sf"/>
</dbReference>
<name>A0AA86QIR3_9EUKA</name>
<accession>A0AA86QIR3</accession>
<feature type="compositionally biased region" description="Polar residues" evidence="3">
    <location>
        <begin position="221"/>
        <end position="230"/>
    </location>
</feature>
<proteinExistence type="predicted"/>
<keyword evidence="2" id="KW-0677">Repeat</keyword>
<reference evidence="7 9" key="2">
    <citation type="submission" date="2024-07" db="EMBL/GenBank/DDBJ databases">
        <authorList>
            <person name="Akdeniz Z."/>
        </authorList>
    </citation>
    <scope>NUCLEOTIDE SEQUENCE [LARGE SCALE GENOMIC DNA]</scope>
</reference>
<evidence type="ECO:0000256" key="2">
    <source>
        <dbReference type="ARBA" id="ARBA00022737"/>
    </source>
</evidence>
<dbReference type="InterPro" id="IPR003603">
    <property type="entry name" value="U2A'_phosphoprotein32A_C"/>
</dbReference>
<dbReference type="Gene3D" id="3.80.10.10">
    <property type="entry name" value="Ribonuclease Inhibitor"/>
    <property type="match status" value="1"/>
</dbReference>
<dbReference type="EMBL" id="CATOUU010000880">
    <property type="protein sequence ID" value="CAI9956931.1"/>
    <property type="molecule type" value="Genomic_DNA"/>
</dbReference>
<evidence type="ECO:0000256" key="1">
    <source>
        <dbReference type="ARBA" id="ARBA00022614"/>
    </source>
</evidence>
<reference evidence="6" key="1">
    <citation type="submission" date="2023-06" db="EMBL/GenBank/DDBJ databases">
        <authorList>
            <person name="Kurt Z."/>
        </authorList>
    </citation>
    <scope>NUCLEOTIDE SEQUENCE</scope>
</reference>
<dbReference type="AlphaFoldDB" id="A0AA86QIR3"/>
<protein>
    <submittedName>
        <fullName evidence="6">Leucine rich repeat protein</fullName>
    </submittedName>
    <submittedName>
        <fullName evidence="7">Leucine_rich repeat protein</fullName>
    </submittedName>
</protein>
<feature type="domain" description="U2A'/phosphoprotein 32 family A C-terminal" evidence="4">
    <location>
        <begin position="102"/>
        <end position="120"/>
    </location>
</feature>
<evidence type="ECO:0000313" key="6">
    <source>
        <dbReference type="EMBL" id="CAI9956931.1"/>
    </source>
</evidence>
<dbReference type="EMBL" id="CATOUU010000539">
    <property type="protein sequence ID" value="CAI9933516.1"/>
    <property type="molecule type" value="Genomic_DNA"/>
</dbReference>
<dbReference type="SUPFAM" id="SSF52058">
    <property type="entry name" value="L domain-like"/>
    <property type="match status" value="1"/>
</dbReference>
<evidence type="ECO:0000313" key="9">
    <source>
        <dbReference type="Proteomes" id="UP001642409"/>
    </source>
</evidence>